<evidence type="ECO:0000313" key="9">
    <source>
        <dbReference type="Proteomes" id="UP000265614"/>
    </source>
</evidence>
<proteinExistence type="predicted"/>
<feature type="compositionally biased region" description="Low complexity" evidence="7">
    <location>
        <begin position="238"/>
        <end position="252"/>
    </location>
</feature>
<keyword evidence="3" id="KW-0997">Cell inner membrane</keyword>
<comment type="subcellular location">
    <subcellularLocation>
        <location evidence="1">Cell inner membrane</location>
    </subcellularLocation>
</comment>
<dbReference type="NCBIfam" id="NF005919">
    <property type="entry name" value="PRK07920.1"/>
    <property type="match status" value="1"/>
</dbReference>
<gene>
    <name evidence="8" type="ORF">D5H78_05915</name>
</gene>
<dbReference type="PANTHER" id="PTHR30606">
    <property type="entry name" value="LIPID A BIOSYNTHESIS LAUROYL ACYLTRANSFERASE"/>
    <property type="match status" value="1"/>
</dbReference>
<evidence type="ECO:0000256" key="3">
    <source>
        <dbReference type="ARBA" id="ARBA00022519"/>
    </source>
</evidence>
<evidence type="ECO:0000256" key="1">
    <source>
        <dbReference type="ARBA" id="ARBA00004533"/>
    </source>
</evidence>
<dbReference type="EMBL" id="QZEZ01000002">
    <property type="protein sequence ID" value="RJK97184.1"/>
    <property type="molecule type" value="Genomic_DNA"/>
</dbReference>
<feature type="region of interest" description="Disordered" evidence="7">
    <location>
        <begin position="1"/>
        <end position="117"/>
    </location>
</feature>
<evidence type="ECO:0000256" key="4">
    <source>
        <dbReference type="ARBA" id="ARBA00022679"/>
    </source>
</evidence>
<dbReference type="Pfam" id="PF03279">
    <property type="entry name" value="Lip_A_acyltrans"/>
    <property type="match status" value="1"/>
</dbReference>
<dbReference type="CDD" id="cd07984">
    <property type="entry name" value="LPLAT_LABLAT-like"/>
    <property type="match status" value="1"/>
</dbReference>
<feature type="region of interest" description="Disordered" evidence="7">
    <location>
        <begin position="192"/>
        <end position="271"/>
    </location>
</feature>
<organism evidence="8 9">
    <name type="scientific">Vallicoccus soli</name>
    <dbReference type="NCBI Taxonomy" id="2339232"/>
    <lineage>
        <taxon>Bacteria</taxon>
        <taxon>Bacillati</taxon>
        <taxon>Actinomycetota</taxon>
        <taxon>Actinomycetes</taxon>
        <taxon>Motilibacterales</taxon>
        <taxon>Vallicoccaceae</taxon>
        <taxon>Vallicoccus</taxon>
    </lineage>
</organism>
<evidence type="ECO:0000256" key="5">
    <source>
        <dbReference type="ARBA" id="ARBA00023136"/>
    </source>
</evidence>
<sequence>MGTSVGTLGGTLAGRSAGGDERAPARRPRTSPARACVGSGGRTAGPARARGGGRPAAPAPTTSDGRRRDAAAHAQPVRPGLLHPAPDAHRPVPRGPGRQPRRRDARRHRRGRRRRARLLPARRVLLGDDRHHGLRLLRPRRRRHGPHVRPVLAVGRVPGLDAGPGRRRGRLRRDRALVRRLGRGPAALRARRLLPRHRLGRALRQGARRGPGDDGGRRDRRARRPARRDPRRHRLQGARRAVPAGGRAVGARGRLHGDRRPADARGPAPGARGVSGRAYALGWSLVRRLPEPLAYGAFRLGADAFWLARPAPVRRLERTLARIVPGREREVARDAVRSYLRYWCDVFRLPDWAPERVVGRVRVEHEERLRAPLAEGRGVVAALGHLGNWDHAGAWAGLTGAPVTTVAERLEPPDLFERFVAFRRRIGIEVLPLDAPGLTGTLAARLAAGGLVPLLVDRDLAGTGVAVDLLGEQARFAPGPALLALRTGAALLPVTVHRDEDVLVLVLHPHVEPPRAGTTREKVVAMTQAVADAIGEGVRAHPEEWHVLQPVFAADLPGRP</sequence>
<dbReference type="OrthoDB" id="9803456at2"/>
<name>A0A3A3Z3A1_9ACTN</name>
<feature type="compositionally biased region" description="Basic residues" evidence="7">
    <location>
        <begin position="192"/>
        <end position="201"/>
    </location>
</feature>
<evidence type="ECO:0000256" key="6">
    <source>
        <dbReference type="ARBA" id="ARBA00023315"/>
    </source>
</evidence>
<evidence type="ECO:0000256" key="7">
    <source>
        <dbReference type="SAM" id="MobiDB-lite"/>
    </source>
</evidence>
<keyword evidence="2" id="KW-1003">Cell membrane</keyword>
<feature type="compositionally biased region" description="Basic residues" evidence="7">
    <location>
        <begin position="99"/>
        <end position="117"/>
    </location>
</feature>
<protein>
    <submittedName>
        <fullName evidence="8">Phosphatidylinositol mannoside acyltransferase</fullName>
    </submittedName>
</protein>
<accession>A0A3A3Z3A1</accession>
<dbReference type="PANTHER" id="PTHR30606:SF10">
    <property type="entry name" value="PHOSPHATIDYLINOSITOL MANNOSIDE ACYLTRANSFERASE"/>
    <property type="match status" value="1"/>
</dbReference>
<dbReference type="InterPro" id="IPR004960">
    <property type="entry name" value="LipA_acyltrans"/>
</dbReference>
<dbReference type="AlphaFoldDB" id="A0A3A3Z3A1"/>
<keyword evidence="9" id="KW-1185">Reference proteome</keyword>
<evidence type="ECO:0000256" key="2">
    <source>
        <dbReference type="ARBA" id="ARBA00022475"/>
    </source>
</evidence>
<comment type="caution">
    <text evidence="8">The sequence shown here is derived from an EMBL/GenBank/DDBJ whole genome shotgun (WGS) entry which is preliminary data.</text>
</comment>
<reference evidence="8 9" key="1">
    <citation type="submission" date="2018-09" db="EMBL/GenBank/DDBJ databases">
        <title>YIM 75000 draft genome.</title>
        <authorList>
            <person name="Tang S."/>
            <person name="Feng Y."/>
        </authorList>
    </citation>
    <scope>NUCLEOTIDE SEQUENCE [LARGE SCALE GENOMIC DNA]</scope>
    <source>
        <strain evidence="8 9">YIM 75000</strain>
    </source>
</reference>
<feature type="compositionally biased region" description="Low complexity" evidence="7">
    <location>
        <begin position="44"/>
        <end position="62"/>
    </location>
</feature>
<dbReference type="GO" id="GO:0005886">
    <property type="term" value="C:plasma membrane"/>
    <property type="evidence" value="ECO:0007669"/>
    <property type="project" value="UniProtKB-SubCell"/>
</dbReference>
<dbReference type="Proteomes" id="UP000265614">
    <property type="component" value="Unassembled WGS sequence"/>
</dbReference>
<feature type="compositionally biased region" description="Basic residues" evidence="7">
    <location>
        <begin position="218"/>
        <end position="237"/>
    </location>
</feature>
<keyword evidence="6 8" id="KW-0012">Acyltransferase</keyword>
<dbReference type="GO" id="GO:0009247">
    <property type="term" value="P:glycolipid biosynthetic process"/>
    <property type="evidence" value="ECO:0007669"/>
    <property type="project" value="UniProtKB-ARBA"/>
</dbReference>
<keyword evidence="4 8" id="KW-0808">Transferase</keyword>
<dbReference type="GO" id="GO:0016746">
    <property type="term" value="F:acyltransferase activity"/>
    <property type="evidence" value="ECO:0007669"/>
    <property type="project" value="UniProtKB-KW"/>
</dbReference>
<keyword evidence="5" id="KW-0472">Membrane</keyword>
<evidence type="ECO:0000313" key="8">
    <source>
        <dbReference type="EMBL" id="RJK97184.1"/>
    </source>
</evidence>